<dbReference type="InterPro" id="IPR037282">
    <property type="entry name" value="CapZ_alpha/beta"/>
</dbReference>
<dbReference type="Gramene" id="PRQ55217">
    <property type="protein sequence ID" value="PRQ55217"/>
    <property type="gene ID" value="RchiOBHm_Chr1g0322151"/>
</dbReference>
<comment type="similarity">
    <text evidence="2">Belongs to the F-actin-capping protein alpha subunit family.</text>
</comment>
<gene>
    <name evidence="3" type="ORF">RchiOBHm_Chr1g0322151</name>
</gene>
<dbReference type="OMA" id="VYSKKNW"/>
<evidence type="ECO:0000256" key="1">
    <source>
        <dbReference type="ARBA" id="ARBA00022467"/>
    </source>
</evidence>
<comment type="function">
    <text evidence="2">F-actin-capping proteins bind in a Ca(2+)-independent manner to the fast growing ends of actin filaments (barbed end) thereby blocking the exchange of subunits at these ends. Unlike other capping proteins (such as gelsolin and severin), these proteins do not sever actin filaments.</text>
</comment>
<dbReference type="AlphaFoldDB" id="A0A2P6S949"/>
<dbReference type="GO" id="GO:0051016">
    <property type="term" value="P:barbed-end actin filament capping"/>
    <property type="evidence" value="ECO:0007669"/>
    <property type="project" value="UniProtKB-UniRule"/>
</dbReference>
<dbReference type="EMBL" id="PDCK01000039">
    <property type="protein sequence ID" value="PRQ55217.1"/>
    <property type="molecule type" value="Genomic_DNA"/>
</dbReference>
<dbReference type="PANTHER" id="PTHR10653:SF0">
    <property type="entry name" value="F-ACTIN-CAPPING PROTEIN SUBUNIT ALPHA"/>
    <property type="match status" value="1"/>
</dbReference>
<dbReference type="Pfam" id="PF01267">
    <property type="entry name" value="F-actin_cap_A"/>
    <property type="match status" value="1"/>
</dbReference>
<dbReference type="GO" id="GO:0030036">
    <property type="term" value="P:actin cytoskeleton organization"/>
    <property type="evidence" value="ECO:0007669"/>
    <property type="project" value="TreeGrafter"/>
</dbReference>
<sequence>MADEEESELSEKQKIDIAKWFLLNSPPGEIQFVAEHVKAVVNDDVLYEEAASEAFPLYNKSHMISLEMPGGIGDVLVTSFGELRGTEYLDPKTAHVAVVDHIKQVYSKKNWFRFVQT</sequence>
<name>A0A2P6S949_ROSCH</name>
<dbReference type="InterPro" id="IPR002189">
    <property type="entry name" value="CapZ_alpha"/>
</dbReference>
<dbReference type="STRING" id="74649.A0A2P6S949"/>
<organism evidence="3 4">
    <name type="scientific">Rosa chinensis</name>
    <name type="common">China rose</name>
    <dbReference type="NCBI Taxonomy" id="74649"/>
    <lineage>
        <taxon>Eukaryota</taxon>
        <taxon>Viridiplantae</taxon>
        <taxon>Streptophyta</taxon>
        <taxon>Embryophyta</taxon>
        <taxon>Tracheophyta</taxon>
        <taxon>Spermatophyta</taxon>
        <taxon>Magnoliopsida</taxon>
        <taxon>eudicotyledons</taxon>
        <taxon>Gunneridae</taxon>
        <taxon>Pentapetalae</taxon>
        <taxon>rosids</taxon>
        <taxon>fabids</taxon>
        <taxon>Rosales</taxon>
        <taxon>Rosaceae</taxon>
        <taxon>Rosoideae</taxon>
        <taxon>Rosoideae incertae sedis</taxon>
        <taxon>Rosa</taxon>
    </lineage>
</organism>
<evidence type="ECO:0000256" key="2">
    <source>
        <dbReference type="RuleBase" id="RU365077"/>
    </source>
</evidence>
<dbReference type="FunFam" id="3.30.1140.60:FF:000003">
    <property type="entry name" value="F-actin-capping protein subunit alpha"/>
    <property type="match status" value="1"/>
</dbReference>
<protein>
    <recommendedName>
        <fullName evidence="2">F-actin-capping protein subunit alpha</fullName>
    </recommendedName>
</protein>
<comment type="caution">
    <text evidence="3">The sequence shown here is derived from an EMBL/GenBank/DDBJ whole genome shotgun (WGS) entry which is preliminary data.</text>
</comment>
<keyword evidence="1 2" id="KW-0117">Actin capping</keyword>
<dbReference type="GO" id="GO:0051015">
    <property type="term" value="F:actin filament binding"/>
    <property type="evidence" value="ECO:0007669"/>
    <property type="project" value="TreeGrafter"/>
</dbReference>
<keyword evidence="4" id="KW-1185">Reference proteome</keyword>
<evidence type="ECO:0000313" key="4">
    <source>
        <dbReference type="Proteomes" id="UP000238479"/>
    </source>
</evidence>
<dbReference type="GO" id="GO:0008290">
    <property type="term" value="C:F-actin capping protein complex"/>
    <property type="evidence" value="ECO:0007669"/>
    <property type="project" value="UniProtKB-UniRule"/>
</dbReference>
<dbReference type="Proteomes" id="UP000238479">
    <property type="component" value="Chromosome 1"/>
</dbReference>
<proteinExistence type="inferred from homology"/>
<dbReference type="SUPFAM" id="SSF90096">
    <property type="entry name" value="Subunits of heterodimeric actin filament capping protein Capz"/>
    <property type="match status" value="1"/>
</dbReference>
<dbReference type="Gene3D" id="3.30.1140.60">
    <property type="entry name" value="F-actin capping protein, alpha subunit"/>
    <property type="match status" value="1"/>
</dbReference>
<evidence type="ECO:0000313" key="3">
    <source>
        <dbReference type="EMBL" id="PRQ55217.1"/>
    </source>
</evidence>
<dbReference type="GO" id="GO:0030863">
    <property type="term" value="C:cortical cytoskeleton"/>
    <property type="evidence" value="ECO:0007669"/>
    <property type="project" value="TreeGrafter"/>
</dbReference>
<dbReference type="PANTHER" id="PTHR10653">
    <property type="entry name" value="F-ACTIN-CAPPING PROTEIN SUBUNIT ALPHA"/>
    <property type="match status" value="1"/>
</dbReference>
<accession>A0A2P6S949</accession>
<comment type="subunit">
    <text evidence="2">Heterodimer of an alpha and a beta subunit.</text>
</comment>
<keyword evidence="2" id="KW-0009">Actin-binding</keyword>
<dbReference type="InterPro" id="IPR042489">
    <property type="entry name" value="CapZ_alpha_1"/>
</dbReference>
<reference evidence="3 4" key="1">
    <citation type="journal article" date="2018" name="Nat. Genet.">
        <title>The Rosa genome provides new insights in the design of modern roses.</title>
        <authorList>
            <person name="Bendahmane M."/>
        </authorList>
    </citation>
    <scope>NUCLEOTIDE SEQUENCE [LARGE SCALE GENOMIC DNA]</scope>
    <source>
        <strain evidence="4">cv. Old Blush</strain>
    </source>
</reference>